<dbReference type="InterPro" id="IPR000524">
    <property type="entry name" value="Tscrpt_reg_HTH_GntR"/>
</dbReference>
<dbReference type="PANTHER" id="PTHR44846:SF17">
    <property type="entry name" value="GNTR-FAMILY TRANSCRIPTIONAL REGULATOR"/>
    <property type="match status" value="1"/>
</dbReference>
<proteinExistence type="predicted"/>
<dbReference type="PANTHER" id="PTHR44846">
    <property type="entry name" value="MANNOSYL-D-GLYCERATE TRANSPORT/METABOLISM SYSTEM REPRESSOR MNGR-RELATED"/>
    <property type="match status" value="1"/>
</dbReference>
<dbReference type="Gene3D" id="3.40.1410.10">
    <property type="entry name" value="Chorismate lyase-like"/>
    <property type="match status" value="1"/>
</dbReference>
<evidence type="ECO:0000313" key="6">
    <source>
        <dbReference type="EMBL" id="GAA4962743.1"/>
    </source>
</evidence>
<feature type="compositionally biased region" description="Low complexity" evidence="4">
    <location>
        <begin position="204"/>
        <end position="223"/>
    </location>
</feature>
<dbReference type="SUPFAM" id="SSF64288">
    <property type="entry name" value="Chorismate lyase-like"/>
    <property type="match status" value="1"/>
</dbReference>
<evidence type="ECO:0000256" key="2">
    <source>
        <dbReference type="ARBA" id="ARBA00023125"/>
    </source>
</evidence>
<sequence length="223" mass="23749">MAYGVSRSTVRDVLTRLRAAGIVERLQGAGTLVVGQRTETALPEAHGVVPLRSGVFTGELHVEILDRQTIPMPPAVAQHLGESPGSPCLRLDYIGLRNGEAHGIATNYLRYPEADAVEGTPFRLDWYTLLEQSGLTIGETEMVMEATLADDLTADLLGISPGAPLLSFEQVIRAADGRPYDYALFHCRGDRVSLLSTARRPATDDAGGTTVAAAAARPRGVAS</sequence>
<dbReference type="InterPro" id="IPR036388">
    <property type="entry name" value="WH-like_DNA-bd_sf"/>
</dbReference>
<comment type="caution">
    <text evidence="6">The sequence shown here is derived from an EMBL/GenBank/DDBJ whole genome shotgun (WGS) entry which is preliminary data.</text>
</comment>
<reference evidence="7" key="1">
    <citation type="journal article" date="2019" name="Int. J. Syst. Evol. Microbiol.">
        <title>The Global Catalogue of Microorganisms (GCM) 10K type strain sequencing project: providing services to taxonomists for standard genome sequencing and annotation.</title>
        <authorList>
            <consortium name="The Broad Institute Genomics Platform"/>
            <consortium name="The Broad Institute Genome Sequencing Center for Infectious Disease"/>
            <person name="Wu L."/>
            <person name="Ma J."/>
        </authorList>
    </citation>
    <scope>NUCLEOTIDE SEQUENCE [LARGE SCALE GENOMIC DNA]</scope>
    <source>
        <strain evidence="7">JCM 17986</strain>
    </source>
</reference>
<dbReference type="Pfam" id="PF07702">
    <property type="entry name" value="UTRA"/>
    <property type="match status" value="1"/>
</dbReference>
<dbReference type="Pfam" id="PF00392">
    <property type="entry name" value="GntR"/>
    <property type="match status" value="1"/>
</dbReference>
<keyword evidence="1" id="KW-0805">Transcription regulation</keyword>
<dbReference type="InterPro" id="IPR028978">
    <property type="entry name" value="Chorismate_lyase_/UTRA_dom_sf"/>
</dbReference>
<dbReference type="InterPro" id="IPR050679">
    <property type="entry name" value="Bact_HTH_transcr_reg"/>
</dbReference>
<name>A0ABP9H744_9ACTN</name>
<dbReference type="EMBL" id="BAABHS010000008">
    <property type="protein sequence ID" value="GAA4962743.1"/>
    <property type="molecule type" value="Genomic_DNA"/>
</dbReference>
<dbReference type="SMART" id="SM00866">
    <property type="entry name" value="UTRA"/>
    <property type="match status" value="1"/>
</dbReference>
<evidence type="ECO:0000256" key="1">
    <source>
        <dbReference type="ARBA" id="ARBA00023015"/>
    </source>
</evidence>
<evidence type="ECO:0000256" key="4">
    <source>
        <dbReference type="SAM" id="MobiDB-lite"/>
    </source>
</evidence>
<dbReference type="Gene3D" id="1.10.10.10">
    <property type="entry name" value="Winged helix-like DNA-binding domain superfamily/Winged helix DNA-binding domain"/>
    <property type="match status" value="1"/>
</dbReference>
<keyword evidence="3" id="KW-0804">Transcription</keyword>
<dbReference type="Proteomes" id="UP001500466">
    <property type="component" value="Unassembled WGS sequence"/>
</dbReference>
<evidence type="ECO:0000259" key="5">
    <source>
        <dbReference type="PROSITE" id="PS50949"/>
    </source>
</evidence>
<evidence type="ECO:0000256" key="3">
    <source>
        <dbReference type="ARBA" id="ARBA00023163"/>
    </source>
</evidence>
<gene>
    <name evidence="6" type="ORF">GCM10023205_28190</name>
</gene>
<accession>A0ABP9H744</accession>
<keyword evidence="7" id="KW-1185">Reference proteome</keyword>
<keyword evidence="2" id="KW-0238">DNA-binding</keyword>
<feature type="domain" description="HTH gntR-type" evidence="5">
    <location>
        <begin position="1"/>
        <end position="36"/>
    </location>
</feature>
<organism evidence="6 7">
    <name type="scientific">Yinghuangia aomiensis</name>
    <dbReference type="NCBI Taxonomy" id="676205"/>
    <lineage>
        <taxon>Bacteria</taxon>
        <taxon>Bacillati</taxon>
        <taxon>Actinomycetota</taxon>
        <taxon>Actinomycetes</taxon>
        <taxon>Kitasatosporales</taxon>
        <taxon>Streptomycetaceae</taxon>
        <taxon>Yinghuangia</taxon>
    </lineage>
</organism>
<feature type="region of interest" description="Disordered" evidence="4">
    <location>
        <begin position="201"/>
        <end position="223"/>
    </location>
</feature>
<protein>
    <recommendedName>
        <fullName evidence="5">HTH gntR-type domain-containing protein</fullName>
    </recommendedName>
</protein>
<dbReference type="PROSITE" id="PS50949">
    <property type="entry name" value="HTH_GNTR"/>
    <property type="match status" value="1"/>
</dbReference>
<dbReference type="InterPro" id="IPR011663">
    <property type="entry name" value="UTRA"/>
</dbReference>
<evidence type="ECO:0000313" key="7">
    <source>
        <dbReference type="Proteomes" id="UP001500466"/>
    </source>
</evidence>